<reference evidence="5 6" key="4">
    <citation type="journal article" date="2023" name="Nature">
        <title>Structural basis of mitochondrial membrane bending by the I-II-III&lt;sub&gt;2&lt;/sub&gt;-IV&lt;sub&gt;2&lt;/sub&gt; supercomplex.</title>
        <authorList>
            <person name="Muhleip A."/>
            <person name="Flygaard R.K."/>
            <person name="Baradaran R."/>
            <person name="Haapanen O."/>
            <person name="Gruhl T."/>
            <person name="Tobiasson V."/>
            <person name="Marechal A."/>
            <person name="Sharma V."/>
            <person name="Amunts A."/>
        </authorList>
    </citation>
    <scope>STRUCTURE BY ELECTRON MICROSCOPY (2.80 ANGSTROMS)</scope>
</reference>
<dbReference type="RefSeq" id="XP_001031050.1">
    <property type="nucleotide sequence ID" value="XM_001031050.3"/>
</dbReference>
<evidence type="ECO:0007829" key="5">
    <source>
        <dbReference type="PDB" id="8B6F"/>
    </source>
</evidence>
<dbReference type="SMART" id="SM00271">
    <property type="entry name" value="DnaJ"/>
    <property type="match status" value="1"/>
</dbReference>
<dbReference type="PDB" id="8GZU">
    <property type="method" value="EM"/>
    <property type="resolution" value="4.18 A"/>
    <property type="chains" value="J1/j1=1-317"/>
</dbReference>
<dbReference type="PDB" id="7TGH">
    <property type="method" value="EM"/>
    <property type="resolution" value="2.60 A"/>
    <property type="chains" value="J1=1-317"/>
</dbReference>
<dbReference type="PROSITE" id="PS50076">
    <property type="entry name" value="DNAJ_2"/>
    <property type="match status" value="1"/>
</dbReference>
<dbReference type="EMDB" id="EMD-34403"/>
<dbReference type="PDB" id="8GYM">
    <property type="method" value="EM"/>
    <property type="resolution" value="2.96 A"/>
    <property type="chains" value="J1/j1=1-317"/>
</dbReference>
<evidence type="ECO:0007829" key="4">
    <source>
        <dbReference type="PDB" id="7TGH"/>
    </source>
</evidence>
<gene>
    <name evidence="2" type="ORF">TTHERM_00938750</name>
</gene>
<dbReference type="PRINTS" id="PR00625">
    <property type="entry name" value="JDOMAIN"/>
</dbReference>
<evidence type="ECO:0007829" key="8">
    <source>
        <dbReference type="PDB" id="8GZU"/>
    </source>
</evidence>
<dbReference type="Gene3D" id="1.10.287.110">
    <property type="entry name" value="DnaJ domain"/>
    <property type="match status" value="1"/>
</dbReference>
<keyword evidence="3" id="KW-1185">Reference proteome</keyword>
<dbReference type="EMBL" id="GG662503">
    <property type="protein sequence ID" value="EAR83387.1"/>
    <property type="molecule type" value="Genomic_DNA"/>
</dbReference>
<dbReference type="GO" id="GO:0005737">
    <property type="term" value="C:cytoplasm"/>
    <property type="evidence" value="ECO:0007669"/>
    <property type="project" value="TreeGrafter"/>
</dbReference>
<evidence type="ECO:0000259" key="1">
    <source>
        <dbReference type="PROSITE" id="PS50076"/>
    </source>
</evidence>
<reference evidence="7 8" key="3">
    <citation type="journal article" date="2023" name="Nat. Commun.">
        <title>Structures of Tetrahymena thermophila respiratory megacomplexes on the tubular mitochondrial cristae.</title>
        <authorList>
            <person name="Han F."/>
            <person name="Hu Y."/>
            <person name="Wu M."/>
            <person name="He Z."/>
            <person name="Tian H."/>
            <person name="Zhou L."/>
        </authorList>
    </citation>
    <scope>STRUCTURE BY ELECTRON MICROSCOPY (2.96 ANGSTROMS)</scope>
</reference>
<reference evidence="3" key="1">
    <citation type="journal article" date="2006" name="PLoS Biol.">
        <title>Macronuclear genome sequence of the ciliate Tetrahymena thermophila, a model eukaryote.</title>
        <authorList>
            <person name="Eisen J.A."/>
            <person name="Coyne R.S."/>
            <person name="Wu M."/>
            <person name="Wu D."/>
            <person name="Thiagarajan M."/>
            <person name="Wortman J.R."/>
            <person name="Badger J.H."/>
            <person name="Ren Q."/>
            <person name="Amedeo P."/>
            <person name="Jones K.M."/>
            <person name="Tallon L.J."/>
            <person name="Delcher A.L."/>
            <person name="Salzberg S.L."/>
            <person name="Silva J.C."/>
            <person name="Haas B.J."/>
            <person name="Majoros W.H."/>
            <person name="Farzad M."/>
            <person name="Carlton J.M."/>
            <person name="Smith R.K. Jr."/>
            <person name="Garg J."/>
            <person name="Pearlman R.E."/>
            <person name="Karrer K.M."/>
            <person name="Sun L."/>
            <person name="Manning G."/>
            <person name="Elde N.C."/>
            <person name="Turkewitz A.P."/>
            <person name="Asai D.J."/>
            <person name="Wilkes D.E."/>
            <person name="Wang Y."/>
            <person name="Cai H."/>
            <person name="Collins K."/>
            <person name="Stewart B.A."/>
            <person name="Lee S.R."/>
            <person name="Wilamowska K."/>
            <person name="Weinberg Z."/>
            <person name="Ruzzo W.L."/>
            <person name="Wloga D."/>
            <person name="Gaertig J."/>
            <person name="Frankel J."/>
            <person name="Tsao C.-C."/>
            <person name="Gorovsky M.A."/>
            <person name="Keeling P.J."/>
            <person name="Waller R.F."/>
            <person name="Patron N.J."/>
            <person name="Cherry J.M."/>
            <person name="Stover N.A."/>
            <person name="Krieger C.J."/>
            <person name="del Toro C."/>
            <person name="Ryder H.F."/>
            <person name="Williamson S.C."/>
            <person name="Barbeau R.A."/>
            <person name="Hamilton E.P."/>
            <person name="Orias E."/>
        </authorList>
    </citation>
    <scope>NUCLEOTIDE SEQUENCE [LARGE SCALE GENOMIC DNA]</scope>
    <source>
        <strain evidence="3">SB210</strain>
    </source>
</reference>
<sequence length="317" mass="36818">MIVNRLFRQQFRNISYGFATQKLDYYAVLGVDRLATAEQIKDSYRKLAMKYHPDVNTTVTEAHEPSARKFQEIAEAYAVLSVEEQRRAYDFLNQPSPYDRYTEDSALEDELLRRRSVDGNAIRQPHKVGTYAAEKQRLLAEERAKFNVDHLGRYKGGLPVKGKGSIRKGIHGEGFGAPSHAHDALIHQIKQSKDTMDYQNITNEVAQNFANHQNNDRWVYERRKSNFIAQVDYEYFKFNHWRTAWRYFRNIFLLTAGVSFLYNMELDEGLGGLSLKYKEFVKTNPGQDLLIGNIRVTQRPNGLLVAVDAHQKQHHHH</sequence>
<dbReference type="Pfam" id="PF00226">
    <property type="entry name" value="DnaJ"/>
    <property type="match status" value="1"/>
</dbReference>
<protein>
    <submittedName>
        <fullName evidence="2">DnaJ domain protein</fullName>
    </submittedName>
</protein>
<dbReference type="CDD" id="cd06257">
    <property type="entry name" value="DnaJ"/>
    <property type="match status" value="1"/>
</dbReference>
<dbReference type="OrthoDB" id="289732at2759"/>
<dbReference type="PANTHER" id="PTHR43948">
    <property type="entry name" value="DNAJ HOMOLOG SUBFAMILY B"/>
    <property type="match status" value="1"/>
</dbReference>
<evidence type="ECO:0000313" key="3">
    <source>
        <dbReference type="Proteomes" id="UP000009168"/>
    </source>
</evidence>
<evidence type="ECO:0007829" key="6">
    <source>
        <dbReference type="PDB" id="8BQS"/>
    </source>
</evidence>
<dbReference type="GO" id="GO:0044183">
    <property type="term" value="F:protein folding chaperone"/>
    <property type="evidence" value="ECO:0007669"/>
    <property type="project" value="TreeGrafter"/>
</dbReference>
<dbReference type="PDB" id="8B6F">
    <property type="method" value="EM"/>
    <property type="resolution" value="2.80 A"/>
    <property type="chains" value="A2=1-317"/>
</dbReference>
<dbReference type="EMDB" id="EMD-25882"/>
<dbReference type="OMA" id="WRYFRNI"/>
<dbReference type="KEGG" id="tet:TTHERM_00938750"/>
<dbReference type="InterPro" id="IPR036869">
    <property type="entry name" value="J_dom_sf"/>
</dbReference>
<reference evidence="4" key="2">
    <citation type="journal article" date="2022" name="Science">
        <title>Structures of &lt;i&gt;Tetrahymena&lt;/i&gt;'s respiratory chain reveal the diversity of eukaryotic core metabolism.</title>
        <authorList>
            <person name="Zhou L."/>
            <person name="Maldonado M."/>
            <person name="Padavannil A."/>
            <person name="Guo F."/>
            <person name="Letts J.A."/>
        </authorList>
    </citation>
    <scope>STRUCTURE BY ELECTRON MICROSCOPY (2.60 ANGSTROMS)</scope>
</reference>
<dbReference type="EMDB" id="EMD-34373"/>
<dbReference type="GO" id="GO:0051087">
    <property type="term" value="F:protein-folding chaperone binding"/>
    <property type="evidence" value="ECO:0007669"/>
    <property type="project" value="TreeGrafter"/>
</dbReference>
<dbReference type="InterPro" id="IPR001623">
    <property type="entry name" value="DnaJ_domain"/>
</dbReference>
<dbReference type="STRING" id="312017.Q22DR7"/>
<dbReference type="eggNOG" id="KOG0714">
    <property type="taxonomic scope" value="Eukaryota"/>
</dbReference>
<proteinExistence type="evidence at protein level"/>
<dbReference type="EMDB" id="EMD-15865"/>
<dbReference type="AlphaFoldDB" id="Q22DR7"/>
<organism evidence="2 3">
    <name type="scientific">Tetrahymena thermophila (strain SB210)</name>
    <dbReference type="NCBI Taxonomy" id="312017"/>
    <lineage>
        <taxon>Eukaryota</taxon>
        <taxon>Sar</taxon>
        <taxon>Alveolata</taxon>
        <taxon>Ciliophora</taxon>
        <taxon>Intramacronucleata</taxon>
        <taxon>Oligohymenophorea</taxon>
        <taxon>Hymenostomatida</taxon>
        <taxon>Tetrahymenina</taxon>
        <taxon>Tetrahymenidae</taxon>
        <taxon>Tetrahymena</taxon>
    </lineage>
</organism>
<dbReference type="GeneID" id="7840551"/>
<accession>Q22DR7</accession>
<evidence type="ECO:0007829" key="7">
    <source>
        <dbReference type="PDB" id="8GYM"/>
    </source>
</evidence>
<dbReference type="Proteomes" id="UP000009168">
    <property type="component" value="Unassembled WGS sequence"/>
</dbReference>
<dbReference type="GO" id="GO:0051082">
    <property type="term" value="F:unfolded protein binding"/>
    <property type="evidence" value="ECO:0007669"/>
    <property type="project" value="TreeGrafter"/>
</dbReference>
<evidence type="ECO:0000313" key="2">
    <source>
        <dbReference type="EMBL" id="EAR83387.1"/>
    </source>
</evidence>
<feature type="domain" description="J" evidence="1">
    <location>
        <begin position="24"/>
        <end position="93"/>
    </location>
</feature>
<name>Q22DR7_TETTS</name>
<keyword evidence="4 5" id="KW-0002">3D-structure</keyword>
<dbReference type="PANTHER" id="PTHR43948:SF10">
    <property type="entry name" value="MRJ, ISOFORM E"/>
    <property type="match status" value="1"/>
</dbReference>
<dbReference type="HOGENOM" id="CLU_898514_0_0_1"/>
<dbReference type="SUPFAM" id="SSF46565">
    <property type="entry name" value="Chaperone J-domain"/>
    <property type="match status" value="1"/>
</dbReference>
<dbReference type="EMDB" id="EMD-16184"/>
<dbReference type="PDB" id="8BQS">
    <property type="method" value="EM"/>
    <property type="resolution" value="2.90 A"/>
    <property type="chains" value="A2=1-317"/>
</dbReference>
<dbReference type="InParanoid" id="Q22DR7"/>